<evidence type="ECO:0000259" key="2">
    <source>
        <dbReference type="Pfam" id="PF17761"/>
    </source>
</evidence>
<dbReference type="InterPro" id="IPR011856">
    <property type="entry name" value="tRNA_endonuc-like_dom_sf"/>
</dbReference>
<organism evidence="3 4">
    <name type="scientific">Candidatus Vampirococcus lugosii</name>
    <dbReference type="NCBI Taxonomy" id="2789015"/>
    <lineage>
        <taxon>Bacteria</taxon>
        <taxon>Candidatus Absconditibacteriota</taxon>
        <taxon>Vampirococcus</taxon>
    </lineage>
</organism>
<dbReference type="PANTHER" id="PTHR30547:SF5">
    <property type="entry name" value="NUCLEASE YHCG-RELATED"/>
    <property type="match status" value="1"/>
</dbReference>
<proteinExistence type="predicted"/>
<dbReference type="RefSeq" id="WP_338032119.1">
    <property type="nucleotide sequence ID" value="NZ_JAEDAM010000008.1"/>
</dbReference>
<sequence>MTNISSNNDYSMLIKEIGKIVSNNKQKAINLVNTILVETYFSIGKYIVEYEQKGEKRAEYGKELLKKLSKDLTKEFGKGFSVQNIERMRYFYTYFPDFEKSSSLMRKLSWTHIVRLLSVRDENERSFYIIETIENSWSVRELDRQINSSLYERLTLSKDKKGVLELSKKGQIIENYNDVLKDPYILEFLGLEERSSYSETELETAIINNLETFLLELGKGFTFVGRQKRFSAGVDHFYVDLVFYNRLLKCFVLIDLKIGKITHGDIGQMQMYVNYYDREIKQNFENKTIGILLCKEKNDIVVEYTLPEGENMIFAKEYNLYLPKKEDFKRQLENL</sequence>
<dbReference type="InterPro" id="IPR009362">
    <property type="entry name" value="YhcG_C"/>
</dbReference>
<dbReference type="PANTHER" id="PTHR30547">
    <property type="entry name" value="UNCHARACTERIZED PROTEIN YHCG-RELATED"/>
    <property type="match status" value="1"/>
</dbReference>
<name>A0ABS5QKL7_9BACT</name>
<protein>
    <submittedName>
        <fullName evidence="3">Nuclease of restriction endonuclease-like (RecB) superfamily, DUF1016 family</fullName>
    </submittedName>
</protein>
<comment type="caution">
    <text evidence="3">The sequence shown here is derived from an EMBL/GenBank/DDBJ whole genome shotgun (WGS) entry which is preliminary data.</text>
</comment>
<dbReference type="InterPro" id="IPR041527">
    <property type="entry name" value="YhcG_N"/>
</dbReference>
<evidence type="ECO:0000313" key="4">
    <source>
        <dbReference type="Proteomes" id="UP000680365"/>
    </source>
</evidence>
<evidence type="ECO:0000313" key="3">
    <source>
        <dbReference type="EMBL" id="MBS8121664.1"/>
    </source>
</evidence>
<dbReference type="InterPro" id="IPR053148">
    <property type="entry name" value="PD-DEXK-like_domain"/>
</dbReference>
<dbReference type="Pfam" id="PF17761">
    <property type="entry name" value="DUF1016_N"/>
    <property type="match status" value="1"/>
</dbReference>
<feature type="domain" description="YhcG N-terminal" evidence="2">
    <location>
        <begin position="16"/>
        <end position="153"/>
    </location>
</feature>
<gene>
    <name evidence="3" type="ORF">VAMP_12n464</name>
</gene>
<dbReference type="Pfam" id="PF06250">
    <property type="entry name" value="YhcG_C"/>
    <property type="match status" value="1"/>
</dbReference>
<reference evidence="3 4" key="1">
    <citation type="journal article" date="2021" name="Nat. Commun.">
        <title>Reductive evolution and unique predatory mode in the CPR bacterium Vampirococcus lugosii.</title>
        <authorList>
            <person name="Moreira D."/>
            <person name="Zivanovic Y."/>
            <person name="Lopez-Archilla A.I."/>
            <person name="Iniesto M."/>
            <person name="Lopez-Garcia P."/>
        </authorList>
    </citation>
    <scope>NUCLEOTIDE SEQUENCE [LARGE SCALE GENOMIC DNA]</scope>
    <source>
        <strain evidence="3">Chiprana</strain>
    </source>
</reference>
<dbReference type="EMBL" id="JAEDAM010000008">
    <property type="protein sequence ID" value="MBS8121664.1"/>
    <property type="molecule type" value="Genomic_DNA"/>
</dbReference>
<feature type="domain" description="YhcG PDDEXK nuclease" evidence="1">
    <location>
        <begin position="178"/>
        <end position="332"/>
    </location>
</feature>
<dbReference type="Proteomes" id="UP000680365">
    <property type="component" value="Unassembled WGS sequence"/>
</dbReference>
<accession>A0ABS5QKL7</accession>
<dbReference type="Gene3D" id="3.40.1350.10">
    <property type="match status" value="1"/>
</dbReference>
<keyword evidence="4" id="KW-1185">Reference proteome</keyword>
<evidence type="ECO:0000259" key="1">
    <source>
        <dbReference type="Pfam" id="PF06250"/>
    </source>
</evidence>